<keyword evidence="10" id="KW-1185">Reference proteome</keyword>
<feature type="binding site" evidence="8">
    <location>
        <position position="64"/>
    </location>
    <ligand>
        <name>Zn(2+)</name>
        <dbReference type="ChEBI" id="CHEBI:29105"/>
        <label>1</label>
        <note>catalytic</note>
    </ligand>
</feature>
<dbReference type="Proteomes" id="UP000632273">
    <property type="component" value="Unassembled WGS sequence"/>
</dbReference>
<dbReference type="SUPFAM" id="SSF56281">
    <property type="entry name" value="Metallo-hydrolase/oxidoreductase"/>
    <property type="match status" value="1"/>
</dbReference>
<dbReference type="EMBL" id="BMHT01000008">
    <property type="protein sequence ID" value="GGF24946.1"/>
    <property type="molecule type" value="Genomic_DNA"/>
</dbReference>
<dbReference type="CDD" id="cd07717">
    <property type="entry name" value="RNaseZ_ZiPD-like_MBL-fold"/>
    <property type="match status" value="1"/>
</dbReference>
<dbReference type="Pfam" id="PF23023">
    <property type="entry name" value="Anti-Pycsar_Apyc1"/>
    <property type="match status" value="1"/>
</dbReference>
<evidence type="ECO:0000256" key="7">
    <source>
        <dbReference type="ARBA" id="ARBA00022833"/>
    </source>
</evidence>
<dbReference type="InterPro" id="IPR036866">
    <property type="entry name" value="RibonucZ/Hydroxyglut_hydro"/>
</dbReference>
<dbReference type="PANTHER" id="PTHR46018">
    <property type="entry name" value="ZINC PHOSPHODIESTERASE ELAC PROTEIN 1"/>
    <property type="match status" value="1"/>
</dbReference>
<keyword evidence="5 8" id="KW-0255">Endonuclease</keyword>
<protein>
    <recommendedName>
        <fullName evidence="8">Ribonuclease Z</fullName>
        <shortName evidence="8">RNase Z</shortName>
        <ecNumber evidence="8">3.1.26.11</ecNumber>
    </recommendedName>
    <alternativeName>
        <fullName evidence="8">tRNA 3 endonuclease</fullName>
    </alternativeName>
    <alternativeName>
        <fullName evidence="8">tRNase Z</fullName>
    </alternativeName>
</protein>
<keyword evidence="7 8" id="KW-0862">Zinc</keyword>
<gene>
    <name evidence="8 9" type="primary">rnz</name>
    <name evidence="9" type="ORF">GCM10011383_40650</name>
</gene>
<evidence type="ECO:0000256" key="3">
    <source>
        <dbReference type="ARBA" id="ARBA00022722"/>
    </source>
</evidence>
<keyword evidence="6 8" id="KW-0378">Hydrolase</keyword>
<dbReference type="HAMAP" id="MF_01818">
    <property type="entry name" value="RNase_Z_BN"/>
    <property type="match status" value="1"/>
</dbReference>
<feature type="binding site" evidence="8">
    <location>
        <position position="67"/>
    </location>
    <ligand>
        <name>Zn(2+)</name>
        <dbReference type="ChEBI" id="CHEBI:29105"/>
        <label>2</label>
        <note>catalytic</note>
    </ligand>
</feature>
<reference evidence="10" key="1">
    <citation type="journal article" date="2019" name="Int. J. Syst. Evol. Microbiol.">
        <title>The Global Catalogue of Microorganisms (GCM) 10K type strain sequencing project: providing services to taxonomists for standard genome sequencing and annotation.</title>
        <authorList>
            <consortium name="The Broad Institute Genomics Platform"/>
            <consortium name="The Broad Institute Genome Sequencing Center for Infectious Disease"/>
            <person name="Wu L."/>
            <person name="Ma J."/>
        </authorList>
    </citation>
    <scope>NUCLEOTIDE SEQUENCE [LARGE SCALE GENOMIC DNA]</scope>
    <source>
        <strain evidence="10">CGMCC 1.15197</strain>
    </source>
</reference>
<feature type="binding site" evidence="8">
    <location>
        <position position="62"/>
    </location>
    <ligand>
        <name>Zn(2+)</name>
        <dbReference type="ChEBI" id="CHEBI:29105"/>
        <label>1</label>
        <note>catalytic</note>
    </ligand>
</feature>
<evidence type="ECO:0000256" key="6">
    <source>
        <dbReference type="ARBA" id="ARBA00022801"/>
    </source>
</evidence>
<comment type="cofactor">
    <cofactor evidence="8">
        <name>Zn(2+)</name>
        <dbReference type="ChEBI" id="CHEBI:29105"/>
    </cofactor>
    <text evidence="8">Binds 2 Zn(2+) ions.</text>
</comment>
<dbReference type="Gene3D" id="3.60.15.10">
    <property type="entry name" value="Ribonuclease Z/Hydroxyacylglutathione hydrolase-like"/>
    <property type="match status" value="1"/>
</dbReference>
<feature type="binding site" evidence="8">
    <location>
        <position position="212"/>
    </location>
    <ligand>
        <name>Zn(2+)</name>
        <dbReference type="ChEBI" id="CHEBI:29105"/>
        <label>1</label>
        <note>catalytic</note>
    </ligand>
</feature>
<organism evidence="9 10">
    <name type="scientific">Hymenobacter cavernae</name>
    <dbReference type="NCBI Taxonomy" id="2044852"/>
    <lineage>
        <taxon>Bacteria</taxon>
        <taxon>Pseudomonadati</taxon>
        <taxon>Bacteroidota</taxon>
        <taxon>Cytophagia</taxon>
        <taxon>Cytophagales</taxon>
        <taxon>Hymenobacteraceae</taxon>
        <taxon>Hymenobacter</taxon>
    </lineage>
</organism>
<feature type="active site" description="Proton acceptor" evidence="8">
    <location>
        <position position="66"/>
    </location>
</feature>
<comment type="similarity">
    <text evidence="8">Belongs to the RNase Z family.</text>
</comment>
<comment type="subunit">
    <text evidence="1 8">Homodimer.</text>
</comment>
<evidence type="ECO:0000256" key="4">
    <source>
        <dbReference type="ARBA" id="ARBA00022723"/>
    </source>
</evidence>
<sequence length="307" mass="34798">MEFELKILGSASATPYLNRHHTAQILTVDNQAYLIDCGEGTQNRLMEHKFRPQRIGSIFISHLHGDHFFGLFGLLSTMHLHGRTEPLRLFGPAGLDEVLTTQFRVSNTQLTFNLEFTAVDTTAFAQVYEDRHLTVHTLPMRHRIACCGYLFREKPKRRHLDKTKLPAGLTPAQLTALTHGEDVRDADGNILVHNADVTTAPNHSRSYAYCADTLYTESNAELVKDVDLLYHEATFLDDMRERAATTHHSTARQAALFARRANAHRLLIGHFSSRYRDLEPLLREAQAVFDWVELATEGKTVSLPEQL</sequence>
<evidence type="ECO:0000313" key="10">
    <source>
        <dbReference type="Proteomes" id="UP000632273"/>
    </source>
</evidence>
<keyword evidence="4 8" id="KW-0479">Metal-binding</keyword>
<evidence type="ECO:0000256" key="2">
    <source>
        <dbReference type="ARBA" id="ARBA00022694"/>
    </source>
</evidence>
<dbReference type="RefSeq" id="WP_188815887.1">
    <property type="nucleotide sequence ID" value="NZ_BMHT01000008.1"/>
</dbReference>
<evidence type="ECO:0000256" key="1">
    <source>
        <dbReference type="ARBA" id="ARBA00011738"/>
    </source>
</evidence>
<keyword evidence="3 8" id="KW-0540">Nuclease</keyword>
<dbReference type="PANTHER" id="PTHR46018:SF2">
    <property type="entry name" value="ZINC PHOSPHODIESTERASE ELAC PROTEIN 1"/>
    <property type="match status" value="1"/>
</dbReference>
<dbReference type="NCBIfam" id="TIGR02651">
    <property type="entry name" value="RNase_Z"/>
    <property type="match status" value="1"/>
</dbReference>
<feature type="binding site" evidence="8">
    <location>
        <position position="142"/>
    </location>
    <ligand>
        <name>Zn(2+)</name>
        <dbReference type="ChEBI" id="CHEBI:29105"/>
        <label>1</label>
        <note>catalytic</note>
    </ligand>
</feature>
<comment type="catalytic activity">
    <reaction evidence="8">
        <text>Endonucleolytic cleavage of RNA, removing extra 3' nucleotides from tRNA precursor, generating 3' termini of tRNAs. A 3'-hydroxy group is left at the tRNA terminus and a 5'-phosphoryl group is left at the trailer molecule.</text>
        <dbReference type="EC" id="3.1.26.11"/>
    </reaction>
</comment>
<accession>A0ABQ1URK3</accession>
<name>A0ABQ1URK3_9BACT</name>
<dbReference type="NCBIfam" id="NF000801">
    <property type="entry name" value="PRK00055.1-3"/>
    <property type="match status" value="1"/>
</dbReference>
<feature type="binding site" evidence="8">
    <location>
        <position position="66"/>
    </location>
    <ligand>
        <name>Zn(2+)</name>
        <dbReference type="ChEBI" id="CHEBI:29105"/>
        <label>2</label>
        <note>catalytic</note>
    </ligand>
</feature>
<feature type="binding site" evidence="8">
    <location>
        <position position="212"/>
    </location>
    <ligand>
        <name>Zn(2+)</name>
        <dbReference type="ChEBI" id="CHEBI:29105"/>
        <label>2</label>
        <note>catalytic</note>
    </ligand>
</feature>
<dbReference type="InterPro" id="IPR013471">
    <property type="entry name" value="RNase_Z/BN"/>
</dbReference>
<evidence type="ECO:0000313" key="9">
    <source>
        <dbReference type="EMBL" id="GGF24946.1"/>
    </source>
</evidence>
<evidence type="ECO:0000256" key="5">
    <source>
        <dbReference type="ARBA" id="ARBA00022759"/>
    </source>
</evidence>
<feature type="binding site" evidence="8">
    <location>
        <position position="270"/>
    </location>
    <ligand>
        <name>Zn(2+)</name>
        <dbReference type="ChEBI" id="CHEBI:29105"/>
        <label>2</label>
        <note>catalytic</note>
    </ligand>
</feature>
<comment type="caution">
    <text evidence="9">The sequence shown here is derived from an EMBL/GenBank/DDBJ whole genome shotgun (WGS) entry which is preliminary data.</text>
</comment>
<dbReference type="EC" id="3.1.26.11" evidence="8"/>
<evidence type="ECO:0000256" key="8">
    <source>
        <dbReference type="HAMAP-Rule" id="MF_01818"/>
    </source>
</evidence>
<keyword evidence="2 8" id="KW-0819">tRNA processing</keyword>
<comment type="function">
    <text evidence="8">Zinc phosphodiesterase, which displays some tRNA 3'-processing endonuclease activity. Probably involved in tRNA maturation, by removing a 3'-trailer from precursor tRNA.</text>
</comment>
<proteinExistence type="inferred from homology"/>